<comment type="caution">
    <text evidence="1">The sequence shown here is derived from an EMBL/GenBank/DDBJ whole genome shotgun (WGS) entry which is preliminary data.</text>
</comment>
<dbReference type="EMBL" id="BMAW01021082">
    <property type="protein sequence ID" value="GFT71371.1"/>
    <property type="molecule type" value="Genomic_DNA"/>
</dbReference>
<dbReference type="Proteomes" id="UP000887013">
    <property type="component" value="Unassembled WGS sequence"/>
</dbReference>
<protein>
    <submittedName>
        <fullName evidence="1">Uncharacterized protein</fullName>
    </submittedName>
</protein>
<keyword evidence="2" id="KW-1185">Reference proteome</keyword>
<evidence type="ECO:0000313" key="2">
    <source>
        <dbReference type="Proteomes" id="UP000887013"/>
    </source>
</evidence>
<evidence type="ECO:0000313" key="1">
    <source>
        <dbReference type="EMBL" id="GFT71371.1"/>
    </source>
</evidence>
<dbReference type="AlphaFoldDB" id="A0A8X6PM86"/>
<organism evidence="1 2">
    <name type="scientific">Nephila pilipes</name>
    <name type="common">Giant wood spider</name>
    <name type="synonym">Nephila maculata</name>
    <dbReference type="NCBI Taxonomy" id="299642"/>
    <lineage>
        <taxon>Eukaryota</taxon>
        <taxon>Metazoa</taxon>
        <taxon>Ecdysozoa</taxon>
        <taxon>Arthropoda</taxon>
        <taxon>Chelicerata</taxon>
        <taxon>Arachnida</taxon>
        <taxon>Araneae</taxon>
        <taxon>Araneomorphae</taxon>
        <taxon>Entelegynae</taxon>
        <taxon>Araneoidea</taxon>
        <taxon>Nephilidae</taxon>
        <taxon>Nephila</taxon>
    </lineage>
</organism>
<sequence length="158" mass="17897">MAVLCNGETDIGLSKISSDDGCCGEAAVVVGHQSRHWYVEDEGMVPALNRSSTKYLSYGNDDCSSSVENNAVLLNRTFCHFVRPADLCFAWLCLCYDGTFVLENSKASLPRISIKSTNSLSLTISYKRRSYILYQIWYYSFDAMVHEQARKYWLKNDS</sequence>
<proteinExistence type="predicted"/>
<reference evidence="1" key="1">
    <citation type="submission" date="2020-08" db="EMBL/GenBank/DDBJ databases">
        <title>Multicomponent nature underlies the extraordinary mechanical properties of spider dragline silk.</title>
        <authorList>
            <person name="Kono N."/>
            <person name="Nakamura H."/>
            <person name="Mori M."/>
            <person name="Yoshida Y."/>
            <person name="Ohtoshi R."/>
            <person name="Malay A.D."/>
            <person name="Moran D.A.P."/>
            <person name="Tomita M."/>
            <person name="Numata K."/>
            <person name="Arakawa K."/>
        </authorList>
    </citation>
    <scope>NUCLEOTIDE SEQUENCE</scope>
</reference>
<gene>
    <name evidence="1" type="ORF">NPIL_531561</name>
</gene>
<name>A0A8X6PM86_NEPPI</name>
<accession>A0A8X6PM86</accession>